<evidence type="ECO:0000313" key="2">
    <source>
        <dbReference type="Proteomes" id="UP001143856"/>
    </source>
</evidence>
<proteinExistence type="predicted"/>
<protein>
    <submittedName>
        <fullName evidence="1">Uncharacterized protein</fullName>
    </submittedName>
</protein>
<evidence type="ECO:0000313" key="1">
    <source>
        <dbReference type="EMBL" id="KAJ2965571.1"/>
    </source>
</evidence>
<organism evidence="1 2">
    <name type="scientific">Xylaria curta</name>
    <dbReference type="NCBI Taxonomy" id="42375"/>
    <lineage>
        <taxon>Eukaryota</taxon>
        <taxon>Fungi</taxon>
        <taxon>Dikarya</taxon>
        <taxon>Ascomycota</taxon>
        <taxon>Pezizomycotina</taxon>
        <taxon>Sordariomycetes</taxon>
        <taxon>Xylariomycetidae</taxon>
        <taxon>Xylariales</taxon>
        <taxon>Xylariaceae</taxon>
        <taxon>Xylaria</taxon>
    </lineage>
</organism>
<reference evidence="1" key="1">
    <citation type="submission" date="2022-10" db="EMBL/GenBank/DDBJ databases">
        <title>Genome Sequence of Xylaria curta.</title>
        <authorList>
            <person name="Buettner E."/>
        </authorList>
    </citation>
    <scope>NUCLEOTIDE SEQUENCE</scope>
    <source>
        <strain evidence="1">Babe10</strain>
    </source>
</reference>
<dbReference type="EMBL" id="JAPDGR010005537">
    <property type="protein sequence ID" value="KAJ2965571.1"/>
    <property type="molecule type" value="Genomic_DNA"/>
</dbReference>
<accession>A0ACC1MGW2</accession>
<name>A0ACC1MGW2_9PEZI</name>
<dbReference type="Proteomes" id="UP001143856">
    <property type="component" value="Unassembled WGS sequence"/>
</dbReference>
<keyword evidence="2" id="KW-1185">Reference proteome</keyword>
<sequence>MPKRAPIPPTHVAYVEDADDDGHVLSGTEPKYARSVAPGSPRKQQPNTSKARRDSRHVTDVCSSTDSSDSTAHPMASKGKSRTKSKDERRLGPVVVAKQRPTMNRLRITPSRILIL</sequence>
<gene>
    <name evidence="1" type="ORF">NUW58_g10863</name>
</gene>
<comment type="caution">
    <text evidence="1">The sequence shown here is derived from an EMBL/GenBank/DDBJ whole genome shotgun (WGS) entry which is preliminary data.</text>
</comment>